<sequence length="219" mass="24183">MPFCFSNQPNILNNKLILKILVLILFFSNSSLAKTINYPWTVSASLGYVNYQYVHEGDHITATGRFAIGRDLLMKGPFLFGLELGLQSGNQMRLQMTEEEVDALGGLLVQTTLKPMVDALATIRITPEFTAPLFLQLKAGTAYRQWQMDRDTINDISQLAGEIMAGCGYTITPNASITLSYQGLFGDKPNFTIDLESGIGHVQKIPVQHAILLGIVLMI</sequence>
<evidence type="ECO:0008006" key="3">
    <source>
        <dbReference type="Google" id="ProtNLM"/>
    </source>
</evidence>
<organism evidence="1 2">
    <name type="scientific">Legionella pneumophila</name>
    <dbReference type="NCBI Taxonomy" id="446"/>
    <lineage>
        <taxon>Bacteria</taxon>
        <taxon>Pseudomonadati</taxon>
        <taxon>Pseudomonadota</taxon>
        <taxon>Gammaproteobacteria</taxon>
        <taxon>Legionellales</taxon>
        <taxon>Legionellaceae</taxon>
        <taxon>Legionella</taxon>
    </lineage>
</organism>
<protein>
    <recommendedName>
        <fullName evidence="3">Outer membrane protein beta-barrel domain-containing protein</fullName>
    </recommendedName>
</protein>
<dbReference type="EMBL" id="UGOL01000001">
    <property type="protein sequence ID" value="STX80820.1"/>
    <property type="molecule type" value="Genomic_DNA"/>
</dbReference>
<name>A0A130Q6I9_LEGPN</name>
<gene>
    <name evidence="1" type="ORF">NCTC12000_02838</name>
</gene>
<dbReference type="AlphaFoldDB" id="A0A130Q6I9"/>
<dbReference type="RefSeq" id="WP_011947560.1">
    <property type="nucleotide sequence ID" value="NZ_BAZA01000290.1"/>
</dbReference>
<dbReference type="InterPro" id="IPR011250">
    <property type="entry name" value="OMP/PagP_B-barrel"/>
</dbReference>
<evidence type="ECO:0000313" key="2">
    <source>
        <dbReference type="Proteomes" id="UP000254631"/>
    </source>
</evidence>
<reference evidence="1 2" key="1">
    <citation type="submission" date="2018-06" db="EMBL/GenBank/DDBJ databases">
        <authorList>
            <consortium name="Pathogen Informatics"/>
            <person name="Doyle S."/>
        </authorList>
    </citation>
    <scope>NUCLEOTIDE SEQUENCE [LARGE SCALE GENOMIC DNA]</scope>
    <source>
        <strain evidence="1 2">NCTC12000</strain>
    </source>
</reference>
<dbReference type="STRING" id="91892.BIZ52_13770"/>
<evidence type="ECO:0000313" key="1">
    <source>
        <dbReference type="EMBL" id="STX80820.1"/>
    </source>
</evidence>
<dbReference type="SUPFAM" id="SSF56925">
    <property type="entry name" value="OMPA-like"/>
    <property type="match status" value="1"/>
</dbReference>
<dbReference type="Gene3D" id="2.40.160.20">
    <property type="match status" value="1"/>
</dbReference>
<dbReference type="Proteomes" id="UP000254631">
    <property type="component" value="Unassembled WGS sequence"/>
</dbReference>
<proteinExistence type="predicted"/>
<accession>A0A130Q6I9</accession>